<dbReference type="InterPro" id="IPR043519">
    <property type="entry name" value="NT_sf"/>
</dbReference>
<sequence length="159" mass="18372">MKLQTFLNRFVANCKTILEKNLVGIYLHGSAAKGCYQRGISDIDILIVVMKRMDIKTKKALIASILQLDASDPQNKLERSILLQQDLEQFQYPTPFQLHYSEAHKEKYMMDNDYMCMDGLDEDLAAHIVDTRHRGVCCMVRRSVRFSIRSKIGIIFNLL</sequence>
<keyword evidence="3" id="KW-1185">Reference proteome</keyword>
<dbReference type="SUPFAM" id="SSF81301">
    <property type="entry name" value="Nucleotidyltransferase"/>
    <property type="match status" value="1"/>
</dbReference>
<feature type="domain" description="Polymerase nucleotidyl transferase" evidence="1">
    <location>
        <begin position="18"/>
        <end position="61"/>
    </location>
</feature>
<dbReference type="Gene3D" id="3.30.460.10">
    <property type="entry name" value="Beta Polymerase, domain 2"/>
    <property type="match status" value="1"/>
</dbReference>
<dbReference type="InterPro" id="IPR002934">
    <property type="entry name" value="Polymerase_NTP_transf_dom"/>
</dbReference>
<gene>
    <name evidence="2" type="ORF">P5G51_014080</name>
</gene>
<dbReference type="Proteomes" id="UP001228376">
    <property type="component" value="Unassembled WGS sequence"/>
</dbReference>
<dbReference type="CDD" id="cd05403">
    <property type="entry name" value="NT_KNTase_like"/>
    <property type="match status" value="1"/>
</dbReference>
<evidence type="ECO:0000313" key="3">
    <source>
        <dbReference type="Proteomes" id="UP001228376"/>
    </source>
</evidence>
<evidence type="ECO:0000259" key="1">
    <source>
        <dbReference type="Pfam" id="PF01909"/>
    </source>
</evidence>
<accession>A0ABU5CJ86</accession>
<proteinExistence type="predicted"/>
<reference evidence="2 3" key="1">
    <citation type="submission" date="2023-10" db="EMBL/GenBank/DDBJ databases">
        <title>179-bfca-hs.</title>
        <authorList>
            <person name="Miliotis G."/>
            <person name="Sengupta P."/>
            <person name="Hameed A."/>
            <person name="Chuvochina M."/>
            <person name="Mcdonagh F."/>
            <person name="Simpson A.C."/>
            <person name="Singh N.K."/>
            <person name="Rekha P.D."/>
            <person name="Raman K."/>
            <person name="Hugenholtz P."/>
            <person name="Venkateswaran K."/>
        </authorList>
    </citation>
    <scope>NUCLEOTIDE SEQUENCE [LARGE SCALE GENOMIC DNA]</scope>
    <source>
        <strain evidence="2 3">179-BFC-A-HS</strain>
    </source>
</reference>
<dbReference type="Pfam" id="PF01909">
    <property type="entry name" value="NTP_transf_2"/>
    <property type="match status" value="1"/>
</dbReference>
<dbReference type="EMBL" id="JAROCA020000001">
    <property type="protein sequence ID" value="MDY0406366.1"/>
    <property type="molecule type" value="Genomic_DNA"/>
</dbReference>
<protein>
    <submittedName>
        <fullName evidence="2">Nucleotidyltransferase domain-containing protein</fullName>
    </submittedName>
</protein>
<dbReference type="RefSeq" id="WP_306066985.1">
    <property type="nucleotide sequence ID" value="NZ_JAROCA020000001.1"/>
</dbReference>
<name>A0ABU5CJ86_9BACI</name>
<comment type="caution">
    <text evidence="2">The sequence shown here is derived from an EMBL/GenBank/DDBJ whole genome shotgun (WGS) entry which is preliminary data.</text>
</comment>
<evidence type="ECO:0000313" key="2">
    <source>
        <dbReference type="EMBL" id="MDY0406366.1"/>
    </source>
</evidence>
<organism evidence="2 3">
    <name type="scientific">Tigheibacillus jepli</name>
    <dbReference type="NCBI Taxonomy" id="3035914"/>
    <lineage>
        <taxon>Bacteria</taxon>
        <taxon>Bacillati</taxon>
        <taxon>Bacillota</taxon>
        <taxon>Bacilli</taxon>
        <taxon>Bacillales</taxon>
        <taxon>Bacillaceae</taxon>
        <taxon>Tigheibacillus</taxon>
    </lineage>
</organism>